<dbReference type="Proteomes" id="UP000823749">
    <property type="component" value="Chromosome 7"/>
</dbReference>
<dbReference type="PANTHER" id="PTHR11461:SF340">
    <property type="entry name" value="SERPIN DOMAIN-CONTAINING PROTEIN"/>
    <property type="match status" value="1"/>
</dbReference>
<evidence type="ECO:0000313" key="4">
    <source>
        <dbReference type="EMBL" id="KAG5540277.1"/>
    </source>
</evidence>
<dbReference type="CDD" id="cd02043">
    <property type="entry name" value="serpinP_plants"/>
    <property type="match status" value="1"/>
</dbReference>
<dbReference type="SMART" id="SM00093">
    <property type="entry name" value="SERPIN"/>
    <property type="match status" value="1"/>
</dbReference>
<dbReference type="InterPro" id="IPR023795">
    <property type="entry name" value="Serpin_CS"/>
</dbReference>
<dbReference type="InterPro" id="IPR042178">
    <property type="entry name" value="Serpin_sf_1"/>
</dbReference>
<dbReference type="GO" id="GO:0005615">
    <property type="term" value="C:extracellular space"/>
    <property type="evidence" value="ECO:0007669"/>
    <property type="project" value="InterPro"/>
</dbReference>
<accession>A0AAV6JIH8</accession>
<dbReference type="EMBL" id="JACTNZ010000007">
    <property type="protein sequence ID" value="KAG5540277.1"/>
    <property type="molecule type" value="Genomic_DNA"/>
</dbReference>
<organism evidence="4 6">
    <name type="scientific">Rhododendron griersonianum</name>
    <dbReference type="NCBI Taxonomy" id="479676"/>
    <lineage>
        <taxon>Eukaryota</taxon>
        <taxon>Viridiplantae</taxon>
        <taxon>Streptophyta</taxon>
        <taxon>Embryophyta</taxon>
        <taxon>Tracheophyta</taxon>
        <taxon>Spermatophyta</taxon>
        <taxon>Magnoliopsida</taxon>
        <taxon>eudicotyledons</taxon>
        <taxon>Gunneridae</taxon>
        <taxon>Pentapetalae</taxon>
        <taxon>asterids</taxon>
        <taxon>Ericales</taxon>
        <taxon>Ericaceae</taxon>
        <taxon>Ericoideae</taxon>
        <taxon>Rhodoreae</taxon>
        <taxon>Rhododendron</taxon>
    </lineage>
</organism>
<comment type="similarity">
    <text evidence="1 2">Belongs to the serpin family.</text>
</comment>
<evidence type="ECO:0000256" key="2">
    <source>
        <dbReference type="RuleBase" id="RU000411"/>
    </source>
</evidence>
<keyword evidence="6" id="KW-1185">Reference proteome</keyword>
<evidence type="ECO:0000256" key="1">
    <source>
        <dbReference type="ARBA" id="ARBA00009500"/>
    </source>
</evidence>
<sequence>MELCTRMVKQLLLKEVQEGGNYENLVLSPLSIYVLLNMVAAGSRGHTLEKMLGFLGSKNIDEIKSESLEMMALATGDEPVLCLVNGALFDQRFPPKPSYKENGDKAVDEINKWAAVASRGLIRKFLQPGSLSRDIALVLANGLYFKGNWKQKFDAKLTEKRAFYLLNGETVSVPFMTSRNSDRLCESFDGFKVLQMPYLSNSKQFSMYFFLPDERDGLQNLLEKLVCDSGYWHQYSRLSKKSLREFWIPKLKFSYDFDVSLTMKKMGMSFPFMENPKDFAEMVEIPEGLPFVSKTIQKAFIEVDEKGTVAATFSMHGSVASCCKPEHSSFVADHPFMFMIMEEGSRFVIFTGAVLDPSKVN</sequence>
<comment type="caution">
    <text evidence="4">The sequence shown here is derived from an EMBL/GenBank/DDBJ whole genome shotgun (WGS) entry which is preliminary data.</text>
</comment>
<dbReference type="SUPFAM" id="SSF56574">
    <property type="entry name" value="Serpins"/>
    <property type="match status" value="1"/>
</dbReference>
<evidence type="ECO:0000313" key="5">
    <source>
        <dbReference type="EMBL" id="KAG5540295.1"/>
    </source>
</evidence>
<dbReference type="PROSITE" id="PS00284">
    <property type="entry name" value="SERPIN"/>
    <property type="match status" value="1"/>
</dbReference>
<dbReference type="EMBL" id="JACTNZ010000007">
    <property type="protein sequence ID" value="KAG5540295.1"/>
    <property type="molecule type" value="Genomic_DNA"/>
</dbReference>
<gene>
    <name evidence="4" type="ORF">RHGRI_020495</name>
    <name evidence="5" type="ORF">RHGRI_020510</name>
</gene>
<protein>
    <recommendedName>
        <fullName evidence="3">Serpin domain-containing protein</fullName>
    </recommendedName>
</protein>
<dbReference type="Pfam" id="PF00079">
    <property type="entry name" value="Serpin"/>
    <property type="match status" value="1"/>
</dbReference>
<evidence type="ECO:0000313" key="6">
    <source>
        <dbReference type="Proteomes" id="UP000823749"/>
    </source>
</evidence>
<dbReference type="InterPro" id="IPR036186">
    <property type="entry name" value="Serpin_sf"/>
</dbReference>
<name>A0AAV6JIH8_9ERIC</name>
<proteinExistence type="inferred from homology"/>
<dbReference type="AlphaFoldDB" id="A0AAV6JIH8"/>
<dbReference type="InterPro" id="IPR000215">
    <property type="entry name" value="Serpin_fam"/>
</dbReference>
<dbReference type="InterPro" id="IPR042185">
    <property type="entry name" value="Serpin_sf_2"/>
</dbReference>
<reference evidence="4" key="1">
    <citation type="submission" date="2020-08" db="EMBL/GenBank/DDBJ databases">
        <title>Plant Genome Project.</title>
        <authorList>
            <person name="Zhang R.-G."/>
        </authorList>
    </citation>
    <scope>NUCLEOTIDE SEQUENCE</scope>
    <source>
        <strain evidence="4">WSP0</strain>
        <tissue evidence="4">Leaf</tissue>
    </source>
</reference>
<evidence type="ECO:0000259" key="3">
    <source>
        <dbReference type="SMART" id="SM00093"/>
    </source>
</evidence>
<feature type="domain" description="Serpin" evidence="3">
    <location>
        <begin position="10"/>
        <end position="357"/>
    </location>
</feature>
<dbReference type="GO" id="GO:0004867">
    <property type="term" value="F:serine-type endopeptidase inhibitor activity"/>
    <property type="evidence" value="ECO:0007669"/>
    <property type="project" value="InterPro"/>
</dbReference>
<dbReference type="Gene3D" id="3.30.497.10">
    <property type="entry name" value="Antithrombin, subunit I, domain 2"/>
    <property type="match status" value="1"/>
</dbReference>
<dbReference type="Gene3D" id="2.30.39.10">
    <property type="entry name" value="Alpha-1-antitrypsin, domain 1"/>
    <property type="match status" value="1"/>
</dbReference>
<dbReference type="PANTHER" id="PTHR11461">
    <property type="entry name" value="SERINE PROTEASE INHIBITOR, SERPIN"/>
    <property type="match status" value="1"/>
</dbReference>
<dbReference type="InterPro" id="IPR023796">
    <property type="entry name" value="Serpin_dom"/>
</dbReference>